<dbReference type="RefSeq" id="WP_132164855.1">
    <property type="nucleotide sequence ID" value="NZ_SMKX01000004.1"/>
</dbReference>
<evidence type="ECO:0000259" key="4">
    <source>
        <dbReference type="Pfam" id="PF13462"/>
    </source>
</evidence>
<proteinExistence type="predicted"/>
<keyword evidence="2" id="KW-0812">Transmembrane</keyword>
<sequence>MESQAPPLTDHDASAEQQPADQPSWVRRFALPIELAIAFVALYVIAVCTPFGQAVEDSLLRGYSDEAWLNAMDHAFRPPPLEGEELTFFVGVALIALVAVRGRRWWLAAAGVFVPVATAAATFILNRYLLLRPNFLGEPGAVVETSFPSGHVAITAGVVAGAILISGPRARRYVTAVGVLWLAFIAAAVQNLGWHRASDAIGATLLACISYAVAVRLMPTATRPTAATRPLGLAPVLVIAAVGAILGGGRSGYVLEGIPLALIGVVCALLIWFTVARTTRIVGGIIVGTLVLALVSSAGIQYWRNHGPVNVVAGPEPTMITGPGTPGKGITYGQAGTKARIDIYFWFDDAGAARFEKANGETLDALLQDGSATVTYWPLNPNDALPKISGLFAVAAANGKGRGFLRTYFSDFAKTWNDAQLIQLGDKLGVPPGKFAADLTSNSYTTWLATITDESMKHQLVFSPSVLVNGKILDTDDVTPALLKSAIGR</sequence>
<gene>
    <name evidence="5" type="ORF">E1263_02460</name>
</gene>
<dbReference type="Pfam" id="PF13462">
    <property type="entry name" value="Thioredoxin_4"/>
    <property type="match status" value="1"/>
</dbReference>
<evidence type="ECO:0000256" key="1">
    <source>
        <dbReference type="SAM" id="MobiDB-lite"/>
    </source>
</evidence>
<name>A0A4R5A098_9ACTN</name>
<evidence type="ECO:0000256" key="2">
    <source>
        <dbReference type="SAM" id="Phobius"/>
    </source>
</evidence>
<feature type="transmembrane region" description="Helical" evidence="2">
    <location>
        <begin position="109"/>
        <end position="129"/>
    </location>
</feature>
<dbReference type="Pfam" id="PF01569">
    <property type="entry name" value="PAP2"/>
    <property type="match status" value="1"/>
</dbReference>
<keyword evidence="2" id="KW-1133">Transmembrane helix</keyword>
<keyword evidence="2" id="KW-0472">Membrane</keyword>
<dbReference type="InterPro" id="IPR000326">
    <property type="entry name" value="PAP2/HPO"/>
</dbReference>
<dbReference type="SUPFAM" id="SSF48317">
    <property type="entry name" value="Acid phosphatase/Vanadium-dependent haloperoxidase"/>
    <property type="match status" value="1"/>
</dbReference>
<evidence type="ECO:0000313" key="6">
    <source>
        <dbReference type="Proteomes" id="UP000295124"/>
    </source>
</evidence>
<evidence type="ECO:0000313" key="5">
    <source>
        <dbReference type="EMBL" id="TDD62892.1"/>
    </source>
</evidence>
<feature type="transmembrane region" description="Helical" evidence="2">
    <location>
        <begin position="35"/>
        <end position="55"/>
    </location>
</feature>
<keyword evidence="6" id="KW-1185">Reference proteome</keyword>
<dbReference type="Gene3D" id="1.20.144.10">
    <property type="entry name" value="Phosphatidic acid phosphatase type 2/haloperoxidase"/>
    <property type="match status" value="1"/>
</dbReference>
<feature type="domain" description="Thioredoxin-like fold" evidence="4">
    <location>
        <begin position="328"/>
        <end position="486"/>
    </location>
</feature>
<feature type="transmembrane region" description="Helical" evidence="2">
    <location>
        <begin position="200"/>
        <end position="218"/>
    </location>
</feature>
<reference evidence="5 6" key="1">
    <citation type="submission" date="2019-03" db="EMBL/GenBank/DDBJ databases">
        <title>Draft genome sequences of novel Actinobacteria.</title>
        <authorList>
            <person name="Sahin N."/>
            <person name="Ay H."/>
            <person name="Saygin H."/>
        </authorList>
    </citation>
    <scope>NUCLEOTIDE SEQUENCE [LARGE SCALE GENOMIC DNA]</scope>
    <source>
        <strain evidence="5 6">JCM 13523</strain>
    </source>
</reference>
<feature type="transmembrane region" description="Helical" evidence="2">
    <location>
        <begin position="173"/>
        <end position="194"/>
    </location>
</feature>
<comment type="caution">
    <text evidence="5">The sequence shown here is derived from an EMBL/GenBank/DDBJ whole genome shotgun (WGS) entry which is preliminary data.</text>
</comment>
<accession>A0A4R5A098</accession>
<dbReference type="AlphaFoldDB" id="A0A4R5A098"/>
<dbReference type="InterPro" id="IPR012336">
    <property type="entry name" value="Thioredoxin-like_fold"/>
</dbReference>
<dbReference type="InterPro" id="IPR036249">
    <property type="entry name" value="Thioredoxin-like_sf"/>
</dbReference>
<dbReference type="Proteomes" id="UP000295124">
    <property type="component" value="Unassembled WGS sequence"/>
</dbReference>
<feature type="transmembrane region" description="Helical" evidence="2">
    <location>
        <begin position="253"/>
        <end position="274"/>
    </location>
</feature>
<feature type="transmembrane region" description="Helical" evidence="2">
    <location>
        <begin position="149"/>
        <end position="166"/>
    </location>
</feature>
<dbReference type="SUPFAM" id="SSF52833">
    <property type="entry name" value="Thioredoxin-like"/>
    <property type="match status" value="1"/>
</dbReference>
<evidence type="ECO:0000259" key="3">
    <source>
        <dbReference type="Pfam" id="PF01569"/>
    </source>
</evidence>
<protein>
    <submittedName>
        <fullName evidence="5">Phosphatase PAP2 family protein</fullName>
    </submittedName>
</protein>
<feature type="transmembrane region" description="Helical" evidence="2">
    <location>
        <begin position="230"/>
        <end position="247"/>
    </location>
</feature>
<feature type="region of interest" description="Disordered" evidence="1">
    <location>
        <begin position="1"/>
        <end position="20"/>
    </location>
</feature>
<dbReference type="OrthoDB" id="3240395at2"/>
<feature type="domain" description="Phosphatidic acid phosphatase type 2/haloperoxidase" evidence="3">
    <location>
        <begin position="118"/>
        <end position="222"/>
    </location>
</feature>
<dbReference type="InterPro" id="IPR036938">
    <property type="entry name" value="PAP2/HPO_sf"/>
</dbReference>
<feature type="transmembrane region" description="Helical" evidence="2">
    <location>
        <begin position="281"/>
        <end position="303"/>
    </location>
</feature>
<organism evidence="5 6">
    <name type="scientific">Kribbella antibiotica</name>
    <dbReference type="NCBI Taxonomy" id="190195"/>
    <lineage>
        <taxon>Bacteria</taxon>
        <taxon>Bacillati</taxon>
        <taxon>Actinomycetota</taxon>
        <taxon>Actinomycetes</taxon>
        <taxon>Propionibacteriales</taxon>
        <taxon>Kribbellaceae</taxon>
        <taxon>Kribbella</taxon>
    </lineage>
</organism>
<dbReference type="Gene3D" id="3.40.30.10">
    <property type="entry name" value="Glutaredoxin"/>
    <property type="match status" value="1"/>
</dbReference>
<dbReference type="EMBL" id="SMKX01000004">
    <property type="protein sequence ID" value="TDD62892.1"/>
    <property type="molecule type" value="Genomic_DNA"/>
</dbReference>